<gene>
    <name evidence="3" type="ORF">NW766_010869</name>
</gene>
<dbReference type="InterPro" id="IPR019019">
    <property type="entry name" value="H-type_lectin_domain"/>
</dbReference>
<dbReference type="AlphaFoldDB" id="A0A9W8U6A4"/>
<reference evidence="3" key="1">
    <citation type="submission" date="2022-10" db="EMBL/GenBank/DDBJ databases">
        <title>Fusarium specimens isolated from Avocado Roots.</title>
        <authorList>
            <person name="Stajich J."/>
            <person name="Roper C."/>
            <person name="Heimlech-Rivalta G."/>
        </authorList>
    </citation>
    <scope>NUCLEOTIDE SEQUENCE</scope>
    <source>
        <strain evidence="3">CF00143</strain>
    </source>
</reference>
<evidence type="ECO:0000256" key="1">
    <source>
        <dbReference type="SAM" id="MobiDB-lite"/>
    </source>
</evidence>
<evidence type="ECO:0000313" key="3">
    <source>
        <dbReference type="EMBL" id="KAJ4006043.1"/>
    </source>
</evidence>
<evidence type="ECO:0000259" key="2">
    <source>
        <dbReference type="Pfam" id="PF09458"/>
    </source>
</evidence>
<dbReference type="Gene3D" id="2.60.40.2080">
    <property type="match status" value="1"/>
</dbReference>
<dbReference type="EMBL" id="JAPDHF010000020">
    <property type="protein sequence ID" value="KAJ4006043.1"/>
    <property type="molecule type" value="Genomic_DNA"/>
</dbReference>
<organism evidence="3 4">
    <name type="scientific">Fusarium irregulare</name>
    <dbReference type="NCBI Taxonomy" id="2494466"/>
    <lineage>
        <taxon>Eukaryota</taxon>
        <taxon>Fungi</taxon>
        <taxon>Dikarya</taxon>
        <taxon>Ascomycota</taxon>
        <taxon>Pezizomycotina</taxon>
        <taxon>Sordariomycetes</taxon>
        <taxon>Hypocreomycetidae</taxon>
        <taxon>Hypocreales</taxon>
        <taxon>Nectriaceae</taxon>
        <taxon>Fusarium</taxon>
        <taxon>Fusarium incarnatum-equiseti species complex</taxon>
    </lineage>
</organism>
<accession>A0A9W8U6A4</accession>
<dbReference type="OrthoDB" id="291007at2759"/>
<feature type="domain" description="H-type lectin" evidence="2">
    <location>
        <begin position="141"/>
        <end position="205"/>
    </location>
</feature>
<dbReference type="InterPro" id="IPR037221">
    <property type="entry name" value="H-type_lectin_dom_sf"/>
</dbReference>
<comment type="caution">
    <text evidence="3">The sequence shown here is derived from an EMBL/GenBank/DDBJ whole genome shotgun (WGS) entry which is preliminary data.</text>
</comment>
<dbReference type="Proteomes" id="UP001152130">
    <property type="component" value="Unassembled WGS sequence"/>
</dbReference>
<dbReference type="GO" id="GO:0030246">
    <property type="term" value="F:carbohydrate binding"/>
    <property type="evidence" value="ECO:0007669"/>
    <property type="project" value="InterPro"/>
</dbReference>
<sequence length="207" mass="22545">MASSSSQPPHGVACMSPSEFLDQSDESTVRCNTPSSSSISDSTPTRRVRFRCKRTGRVYSVPGTSDVERPNARDEFIADLTVRLASLSPVVDDLSLKHTSSPVVVDSGTWSTPTVRSWDYPQLETVERVKSTNGFQKAQGRVKFTKEFKTVPTVQVRISAADASKDANFRVKVYATGVDTTGFVAHVDTWGDSKLCSCEVSWVAIGS</sequence>
<name>A0A9W8U6A4_9HYPO</name>
<keyword evidence="4" id="KW-1185">Reference proteome</keyword>
<evidence type="ECO:0000313" key="4">
    <source>
        <dbReference type="Proteomes" id="UP001152130"/>
    </source>
</evidence>
<feature type="region of interest" description="Disordered" evidence="1">
    <location>
        <begin position="1"/>
        <end position="47"/>
    </location>
</feature>
<proteinExistence type="predicted"/>
<dbReference type="Pfam" id="PF09458">
    <property type="entry name" value="H_lectin"/>
    <property type="match status" value="1"/>
</dbReference>
<dbReference type="GO" id="GO:0007155">
    <property type="term" value="P:cell adhesion"/>
    <property type="evidence" value="ECO:0007669"/>
    <property type="project" value="InterPro"/>
</dbReference>
<dbReference type="SUPFAM" id="SSF141086">
    <property type="entry name" value="Agglutinin HPA-like"/>
    <property type="match status" value="1"/>
</dbReference>
<protein>
    <recommendedName>
        <fullName evidence="2">H-type lectin domain-containing protein</fullName>
    </recommendedName>
</protein>